<dbReference type="PANTHER" id="PTHR33573">
    <property type="entry name" value="CASP-LIKE PROTEIN 4A4"/>
    <property type="match status" value="1"/>
</dbReference>
<evidence type="ECO:0000313" key="11">
    <source>
        <dbReference type="EMBL" id="KAF0920958.1"/>
    </source>
</evidence>
<organism evidence="11 12">
    <name type="scientific">Oryza meyeriana var. granulata</name>
    <dbReference type="NCBI Taxonomy" id="110450"/>
    <lineage>
        <taxon>Eukaryota</taxon>
        <taxon>Viridiplantae</taxon>
        <taxon>Streptophyta</taxon>
        <taxon>Embryophyta</taxon>
        <taxon>Tracheophyta</taxon>
        <taxon>Spermatophyta</taxon>
        <taxon>Magnoliopsida</taxon>
        <taxon>Liliopsida</taxon>
        <taxon>Poales</taxon>
        <taxon>Poaceae</taxon>
        <taxon>BOP clade</taxon>
        <taxon>Oryzoideae</taxon>
        <taxon>Oryzeae</taxon>
        <taxon>Oryzinae</taxon>
        <taxon>Oryza</taxon>
        <taxon>Oryza meyeriana</taxon>
    </lineage>
</organism>
<evidence type="ECO:0000256" key="8">
    <source>
        <dbReference type="ARBA" id="ARBA00023180"/>
    </source>
</evidence>
<dbReference type="EMBL" id="SPHZ02000005">
    <property type="protein sequence ID" value="KAF0920958.1"/>
    <property type="molecule type" value="Genomic_DNA"/>
</dbReference>
<dbReference type="InterPro" id="IPR006459">
    <property type="entry name" value="CASP/CASPL"/>
</dbReference>
<dbReference type="GO" id="GO:0005886">
    <property type="term" value="C:plasma membrane"/>
    <property type="evidence" value="ECO:0007669"/>
    <property type="project" value="UniProtKB-SubCell"/>
</dbReference>
<comment type="subunit">
    <text evidence="3 9">Homodimer and heterodimers.</text>
</comment>
<comment type="subcellular location">
    <subcellularLocation>
        <location evidence="1 9">Cell membrane</location>
        <topology evidence="1 9">Multi-pass membrane protein</topology>
    </subcellularLocation>
</comment>
<keyword evidence="4 9" id="KW-1003">Cell membrane</keyword>
<keyword evidence="8" id="KW-0325">Glycoprotein</keyword>
<protein>
    <recommendedName>
        <fullName evidence="9">CASP-like protein</fullName>
    </recommendedName>
</protein>
<dbReference type="OrthoDB" id="1918787at2759"/>
<proteinExistence type="inferred from homology"/>
<name>A0A6G1E844_9ORYZ</name>
<feature type="transmembrane region" description="Helical" evidence="9">
    <location>
        <begin position="172"/>
        <end position="196"/>
    </location>
</feature>
<evidence type="ECO:0000256" key="9">
    <source>
        <dbReference type="RuleBase" id="RU361233"/>
    </source>
</evidence>
<keyword evidence="7 9" id="KW-0472">Membrane</keyword>
<gene>
    <name evidence="11" type="ORF">E2562_037840</name>
</gene>
<accession>A0A6G1E844</accession>
<evidence type="ECO:0000259" key="10">
    <source>
        <dbReference type="Pfam" id="PF04535"/>
    </source>
</evidence>
<dbReference type="Pfam" id="PF04535">
    <property type="entry name" value="CASP_dom"/>
    <property type="match status" value="1"/>
</dbReference>
<keyword evidence="5 9" id="KW-0812">Transmembrane</keyword>
<sequence>MGSIGNGRSGSEVGIQMPAMESKEVLERPAIPRWPRLGIVMVATRVVALVMALLSMALMFFAKQRGSLRIFGIEIPLYANWSFSDSLEYLVGMSAASTVYCLAQLMLIAHKAVKNAPVVQSRNYAWLLFTGDQVFAYAMMSAGSAAAAVANLNRTGIRHTALPNFCKPLPRFCDLSAVSIACAFLSGIFLAAAAVIDRPPAVTQRATRRPERPKPSHLRIILGEKRGEVNVNELLPLQSGDLPCCVLRAIRFFC</sequence>
<comment type="caution">
    <text evidence="11">The sequence shown here is derived from an EMBL/GenBank/DDBJ whole genome shotgun (WGS) entry which is preliminary data.</text>
</comment>
<dbReference type="InterPro" id="IPR006702">
    <property type="entry name" value="CASP_dom"/>
</dbReference>
<evidence type="ECO:0000256" key="1">
    <source>
        <dbReference type="ARBA" id="ARBA00004651"/>
    </source>
</evidence>
<evidence type="ECO:0000256" key="5">
    <source>
        <dbReference type="ARBA" id="ARBA00022692"/>
    </source>
</evidence>
<comment type="similarity">
    <text evidence="2 9">Belongs to the Casparian strip membrane proteins (CASP) family.</text>
</comment>
<evidence type="ECO:0000256" key="3">
    <source>
        <dbReference type="ARBA" id="ARBA00011489"/>
    </source>
</evidence>
<keyword evidence="6 9" id="KW-1133">Transmembrane helix</keyword>
<feature type="domain" description="Casparian strip membrane protein" evidence="10">
    <location>
        <begin position="37"/>
        <end position="188"/>
    </location>
</feature>
<dbReference type="NCBIfam" id="TIGR01569">
    <property type="entry name" value="A_tha_TIGR01569"/>
    <property type="match status" value="1"/>
</dbReference>
<evidence type="ECO:0000256" key="2">
    <source>
        <dbReference type="ARBA" id="ARBA00007651"/>
    </source>
</evidence>
<reference evidence="11 12" key="1">
    <citation type="submission" date="2019-11" db="EMBL/GenBank/DDBJ databases">
        <title>Whole genome sequence of Oryza granulata.</title>
        <authorList>
            <person name="Li W."/>
        </authorList>
    </citation>
    <scope>NUCLEOTIDE SEQUENCE [LARGE SCALE GENOMIC DNA]</scope>
    <source>
        <strain evidence="12">cv. Menghai</strain>
        <tissue evidence="11">Leaf</tissue>
    </source>
</reference>
<feature type="transmembrane region" description="Helical" evidence="9">
    <location>
        <begin position="37"/>
        <end position="61"/>
    </location>
</feature>
<evidence type="ECO:0000256" key="4">
    <source>
        <dbReference type="ARBA" id="ARBA00022475"/>
    </source>
</evidence>
<evidence type="ECO:0000256" key="6">
    <source>
        <dbReference type="ARBA" id="ARBA00022989"/>
    </source>
</evidence>
<dbReference type="Proteomes" id="UP000479710">
    <property type="component" value="Unassembled WGS sequence"/>
</dbReference>
<dbReference type="PANTHER" id="PTHR33573:SF48">
    <property type="entry name" value="CASP-LIKE PROTEIN 3A1"/>
    <property type="match status" value="1"/>
</dbReference>
<feature type="transmembrane region" description="Helical" evidence="9">
    <location>
        <begin position="89"/>
        <end position="109"/>
    </location>
</feature>
<evidence type="ECO:0000256" key="7">
    <source>
        <dbReference type="ARBA" id="ARBA00023136"/>
    </source>
</evidence>
<feature type="transmembrane region" description="Helical" evidence="9">
    <location>
        <begin position="134"/>
        <end position="152"/>
    </location>
</feature>
<dbReference type="AlphaFoldDB" id="A0A6G1E844"/>
<evidence type="ECO:0000313" key="12">
    <source>
        <dbReference type="Proteomes" id="UP000479710"/>
    </source>
</evidence>
<keyword evidence="12" id="KW-1185">Reference proteome</keyword>